<proteinExistence type="predicted"/>
<comment type="caution">
    <text evidence="3">The sequence shown here is derived from an EMBL/GenBank/DDBJ whole genome shotgun (WGS) entry which is preliminary data.</text>
</comment>
<keyword evidence="4" id="KW-1185">Reference proteome</keyword>
<sequence length="203" mass="22016">MSLNHHTAEAIVRLLGLQPRKKEGERGDPEGGFFKETYRSGACPGASQGLTDTSGALLPSSPSPASSLPSPPRNICTSIFYLLTTEAPVGFWHKNRSNIVHYYQGGDPLTYYLLPPSTGRLERHVLGPDLAHGHTLQLIVEGGVWKATVLEGGSVGWGLLGEAVAPGFDYRDMTFGNEDDMAKEYPELVGKLRPFLKPKKVGE</sequence>
<feature type="domain" description="DUF985" evidence="2">
    <location>
        <begin position="28"/>
        <end position="175"/>
    </location>
</feature>
<evidence type="ECO:0000259" key="2">
    <source>
        <dbReference type="Pfam" id="PF06172"/>
    </source>
</evidence>
<feature type="region of interest" description="Disordered" evidence="1">
    <location>
        <begin position="19"/>
        <end position="38"/>
    </location>
</feature>
<name>A0A4D9D4G8_9STRA</name>
<dbReference type="InterPro" id="IPR011051">
    <property type="entry name" value="RmlC_Cupin_sf"/>
</dbReference>
<dbReference type="InterPro" id="IPR039935">
    <property type="entry name" value="YML079W-like"/>
</dbReference>
<dbReference type="CDD" id="cd06121">
    <property type="entry name" value="cupin_YML079wp"/>
    <property type="match status" value="1"/>
</dbReference>
<evidence type="ECO:0000313" key="4">
    <source>
        <dbReference type="Proteomes" id="UP000355283"/>
    </source>
</evidence>
<gene>
    <name evidence="3" type="ORF">NSK_003945</name>
</gene>
<dbReference type="AlphaFoldDB" id="A0A4D9D4G8"/>
<dbReference type="OrthoDB" id="6614653at2759"/>
<dbReference type="Proteomes" id="UP000355283">
    <property type="component" value="Unassembled WGS sequence"/>
</dbReference>
<dbReference type="SUPFAM" id="SSF51182">
    <property type="entry name" value="RmlC-like cupins"/>
    <property type="match status" value="1"/>
</dbReference>
<dbReference type="Gene3D" id="2.60.120.10">
    <property type="entry name" value="Jelly Rolls"/>
    <property type="match status" value="1"/>
</dbReference>
<dbReference type="InterPro" id="IPR009327">
    <property type="entry name" value="Cupin_DUF985"/>
</dbReference>
<organism evidence="3 4">
    <name type="scientific">Nannochloropsis salina CCMP1776</name>
    <dbReference type="NCBI Taxonomy" id="1027361"/>
    <lineage>
        <taxon>Eukaryota</taxon>
        <taxon>Sar</taxon>
        <taxon>Stramenopiles</taxon>
        <taxon>Ochrophyta</taxon>
        <taxon>Eustigmatophyceae</taxon>
        <taxon>Eustigmatales</taxon>
        <taxon>Monodopsidaceae</taxon>
        <taxon>Microchloropsis</taxon>
        <taxon>Microchloropsis salina</taxon>
    </lineage>
</organism>
<reference evidence="3 4" key="1">
    <citation type="submission" date="2019-01" db="EMBL/GenBank/DDBJ databases">
        <title>Nuclear Genome Assembly of the Microalgal Biofuel strain Nannochloropsis salina CCMP1776.</title>
        <authorList>
            <person name="Hovde B."/>
        </authorList>
    </citation>
    <scope>NUCLEOTIDE SEQUENCE [LARGE SCALE GENOMIC DNA]</scope>
    <source>
        <strain evidence="3 4">CCMP1776</strain>
    </source>
</reference>
<dbReference type="Pfam" id="PF06172">
    <property type="entry name" value="Cupin_5"/>
    <property type="match status" value="1"/>
</dbReference>
<dbReference type="PANTHER" id="PTHR33387:SF3">
    <property type="entry name" value="DUF985 DOMAIN-CONTAINING PROTEIN"/>
    <property type="match status" value="1"/>
</dbReference>
<evidence type="ECO:0000256" key="1">
    <source>
        <dbReference type="SAM" id="MobiDB-lite"/>
    </source>
</evidence>
<accession>A0A4D9D4G8</accession>
<dbReference type="InterPro" id="IPR014710">
    <property type="entry name" value="RmlC-like_jellyroll"/>
</dbReference>
<feature type="compositionally biased region" description="Basic and acidic residues" evidence="1">
    <location>
        <begin position="20"/>
        <end position="29"/>
    </location>
</feature>
<feature type="compositionally biased region" description="Low complexity" evidence="1">
    <location>
        <begin position="56"/>
        <end position="68"/>
    </location>
</feature>
<evidence type="ECO:0000313" key="3">
    <source>
        <dbReference type="EMBL" id="TFJ84913.1"/>
    </source>
</evidence>
<dbReference type="PANTHER" id="PTHR33387">
    <property type="entry name" value="RMLC-LIKE JELLY ROLL FOLD PROTEIN"/>
    <property type="match status" value="1"/>
</dbReference>
<protein>
    <recommendedName>
        <fullName evidence="2">DUF985 domain-containing protein</fullName>
    </recommendedName>
</protein>
<feature type="region of interest" description="Disordered" evidence="1">
    <location>
        <begin position="44"/>
        <end position="70"/>
    </location>
</feature>
<dbReference type="EMBL" id="SDOX01000017">
    <property type="protein sequence ID" value="TFJ84913.1"/>
    <property type="molecule type" value="Genomic_DNA"/>
</dbReference>